<name>A0A1R3JEW0_9ROSI</name>
<keyword evidence="3" id="KW-1185">Reference proteome</keyword>
<dbReference type="EMBL" id="AWUE01016270">
    <property type="protein sequence ID" value="OMO93369.1"/>
    <property type="molecule type" value="Genomic_DNA"/>
</dbReference>
<proteinExistence type="predicted"/>
<accession>A0A1R3JEW0</accession>
<evidence type="ECO:0000313" key="2">
    <source>
        <dbReference type="EMBL" id="OMO93369.1"/>
    </source>
</evidence>
<gene>
    <name evidence="2" type="ORF">COLO4_16950</name>
</gene>
<comment type="caution">
    <text evidence="2">The sequence shown here is derived from an EMBL/GenBank/DDBJ whole genome shotgun (WGS) entry which is preliminary data.</text>
</comment>
<dbReference type="Proteomes" id="UP000187203">
    <property type="component" value="Unassembled WGS sequence"/>
</dbReference>
<sequence length="39" mass="4128">MGGSRLVSVGSGENFRKYSHRLTGELPPTDGGAATDHRL</sequence>
<organism evidence="2 3">
    <name type="scientific">Corchorus olitorius</name>
    <dbReference type="NCBI Taxonomy" id="93759"/>
    <lineage>
        <taxon>Eukaryota</taxon>
        <taxon>Viridiplantae</taxon>
        <taxon>Streptophyta</taxon>
        <taxon>Embryophyta</taxon>
        <taxon>Tracheophyta</taxon>
        <taxon>Spermatophyta</taxon>
        <taxon>Magnoliopsida</taxon>
        <taxon>eudicotyledons</taxon>
        <taxon>Gunneridae</taxon>
        <taxon>Pentapetalae</taxon>
        <taxon>rosids</taxon>
        <taxon>malvids</taxon>
        <taxon>Malvales</taxon>
        <taxon>Malvaceae</taxon>
        <taxon>Grewioideae</taxon>
        <taxon>Apeibeae</taxon>
        <taxon>Corchorus</taxon>
    </lineage>
</organism>
<dbReference type="AlphaFoldDB" id="A0A1R3JEW0"/>
<reference evidence="3" key="1">
    <citation type="submission" date="2013-09" db="EMBL/GenBank/DDBJ databases">
        <title>Corchorus olitorius genome sequencing.</title>
        <authorList>
            <person name="Alam M."/>
            <person name="Haque M.S."/>
            <person name="Islam M.S."/>
            <person name="Emdad E.M."/>
            <person name="Islam M.M."/>
            <person name="Ahmed B."/>
            <person name="Halim A."/>
            <person name="Hossen Q.M.M."/>
            <person name="Hossain M.Z."/>
            <person name="Ahmed R."/>
            <person name="Khan M.M."/>
            <person name="Islam R."/>
            <person name="Rashid M.M."/>
            <person name="Khan S.A."/>
            <person name="Rahman M.S."/>
            <person name="Alam M."/>
            <person name="Yahiya A.S."/>
            <person name="Khan M.S."/>
            <person name="Azam M.S."/>
            <person name="Haque T."/>
            <person name="Lashkar M.Z.H."/>
            <person name="Akhand A.I."/>
            <person name="Morshed G."/>
            <person name="Roy S."/>
            <person name="Uddin K.S."/>
            <person name="Rabeya T."/>
            <person name="Hossain A.S."/>
            <person name="Chowdhury A."/>
            <person name="Snigdha A.R."/>
            <person name="Mortoza M.S."/>
            <person name="Matin S.A."/>
            <person name="Hoque S.M.E."/>
            <person name="Islam M.K."/>
            <person name="Roy D.K."/>
            <person name="Haider R."/>
            <person name="Moosa M.M."/>
            <person name="Elias S.M."/>
            <person name="Hasan A.M."/>
            <person name="Jahan S."/>
            <person name="Shafiuddin M."/>
            <person name="Mahmood N."/>
            <person name="Shommy N.S."/>
        </authorList>
    </citation>
    <scope>NUCLEOTIDE SEQUENCE [LARGE SCALE GENOMIC DNA]</scope>
    <source>
        <strain evidence="3">cv. O-4</strain>
    </source>
</reference>
<evidence type="ECO:0000256" key="1">
    <source>
        <dbReference type="SAM" id="MobiDB-lite"/>
    </source>
</evidence>
<evidence type="ECO:0000313" key="3">
    <source>
        <dbReference type="Proteomes" id="UP000187203"/>
    </source>
</evidence>
<protein>
    <submittedName>
        <fullName evidence="2">Uncharacterized protein</fullName>
    </submittedName>
</protein>
<feature type="region of interest" description="Disordered" evidence="1">
    <location>
        <begin position="1"/>
        <end position="39"/>
    </location>
</feature>